<gene>
    <name evidence="2" type="ORF">IO98_18980</name>
</gene>
<proteinExistence type="predicted"/>
<evidence type="ECO:0000313" key="3">
    <source>
        <dbReference type="Proteomes" id="UP000028525"/>
    </source>
</evidence>
<keyword evidence="1" id="KW-1133">Transmembrane helix</keyword>
<sequence length="83" mass="9288">MKGKWMRVNIPLACVKPVCILAVIAGIFFFVAGSWIAGLCMLLGAYILEKHNYCCPVCGQKLDMKYPLSKESWCPFCGEKLLK</sequence>
<feature type="transmembrane region" description="Helical" evidence="1">
    <location>
        <begin position="20"/>
        <end position="48"/>
    </location>
</feature>
<name>A0A084JH76_9FIRM</name>
<protein>
    <submittedName>
        <fullName evidence="2">Uncharacterized protein</fullName>
    </submittedName>
</protein>
<dbReference type="OrthoDB" id="2054950at2"/>
<comment type="caution">
    <text evidence="2">The sequence shown here is derived from an EMBL/GenBank/DDBJ whole genome shotgun (WGS) entry which is preliminary data.</text>
</comment>
<accession>A0A084JH76</accession>
<dbReference type="STRING" id="29354.IO98_18980"/>
<evidence type="ECO:0000256" key="1">
    <source>
        <dbReference type="SAM" id="Phobius"/>
    </source>
</evidence>
<evidence type="ECO:0000313" key="2">
    <source>
        <dbReference type="EMBL" id="KEZ88310.1"/>
    </source>
</evidence>
<dbReference type="Proteomes" id="UP000028525">
    <property type="component" value="Unassembled WGS sequence"/>
</dbReference>
<dbReference type="RefSeq" id="WP_038283763.1">
    <property type="nucleotide sequence ID" value="NZ_JPME01000025.1"/>
</dbReference>
<organism evidence="2 3">
    <name type="scientific">Lacrimispora celerecrescens</name>
    <dbReference type="NCBI Taxonomy" id="29354"/>
    <lineage>
        <taxon>Bacteria</taxon>
        <taxon>Bacillati</taxon>
        <taxon>Bacillota</taxon>
        <taxon>Clostridia</taxon>
        <taxon>Lachnospirales</taxon>
        <taxon>Lachnospiraceae</taxon>
        <taxon>Lacrimispora</taxon>
    </lineage>
</organism>
<dbReference type="AlphaFoldDB" id="A0A084JH76"/>
<keyword evidence="1" id="KW-0472">Membrane</keyword>
<dbReference type="EMBL" id="JPME01000025">
    <property type="protein sequence ID" value="KEZ88310.1"/>
    <property type="molecule type" value="Genomic_DNA"/>
</dbReference>
<keyword evidence="3" id="KW-1185">Reference proteome</keyword>
<reference evidence="2 3" key="1">
    <citation type="submission" date="2014-07" db="EMBL/GenBank/DDBJ databases">
        <title>Draft genome of Clostridium celerecrescens 152B isolated from sediments associated with methane hydrate from Krishna Godavari basin.</title>
        <authorList>
            <person name="Honkalas V.S."/>
            <person name="Dabir A.P."/>
            <person name="Arora P."/>
            <person name="Dhakephalkar P.K."/>
        </authorList>
    </citation>
    <scope>NUCLEOTIDE SEQUENCE [LARGE SCALE GENOMIC DNA]</scope>
    <source>
        <strain evidence="2 3">152B</strain>
    </source>
</reference>
<keyword evidence="1" id="KW-0812">Transmembrane</keyword>